<feature type="non-terminal residue" evidence="1">
    <location>
        <position position="159"/>
    </location>
</feature>
<feature type="non-terminal residue" evidence="1">
    <location>
        <position position="1"/>
    </location>
</feature>
<evidence type="ECO:0000313" key="1">
    <source>
        <dbReference type="EMBL" id="CAG8699531.1"/>
    </source>
</evidence>
<evidence type="ECO:0000313" key="2">
    <source>
        <dbReference type="Proteomes" id="UP000789860"/>
    </source>
</evidence>
<keyword evidence="2" id="KW-1185">Reference proteome</keyword>
<organism evidence="1 2">
    <name type="scientific">Scutellospora calospora</name>
    <dbReference type="NCBI Taxonomy" id="85575"/>
    <lineage>
        <taxon>Eukaryota</taxon>
        <taxon>Fungi</taxon>
        <taxon>Fungi incertae sedis</taxon>
        <taxon>Mucoromycota</taxon>
        <taxon>Glomeromycotina</taxon>
        <taxon>Glomeromycetes</taxon>
        <taxon>Diversisporales</taxon>
        <taxon>Gigasporaceae</taxon>
        <taxon>Scutellospora</taxon>
    </lineage>
</organism>
<reference evidence="1" key="1">
    <citation type="submission" date="2021-06" db="EMBL/GenBank/DDBJ databases">
        <authorList>
            <person name="Kallberg Y."/>
            <person name="Tangrot J."/>
            <person name="Rosling A."/>
        </authorList>
    </citation>
    <scope>NUCLEOTIDE SEQUENCE</scope>
    <source>
        <strain evidence="1">AU212A</strain>
    </source>
</reference>
<dbReference type="Proteomes" id="UP000789860">
    <property type="component" value="Unassembled WGS sequence"/>
</dbReference>
<proteinExistence type="predicted"/>
<name>A0ACA9PAV5_9GLOM</name>
<gene>
    <name evidence="1" type="ORF">SCALOS_LOCUS10447</name>
</gene>
<accession>A0ACA9PAV5</accession>
<dbReference type="EMBL" id="CAJVPM010038944">
    <property type="protein sequence ID" value="CAG8699531.1"/>
    <property type="molecule type" value="Genomic_DNA"/>
</dbReference>
<protein>
    <submittedName>
        <fullName evidence="1">3887_t:CDS:1</fullName>
    </submittedName>
</protein>
<sequence>SPWVDLTHSMPSIFCKECDKYDILPDYPLEFFPSQAQEKFIEKSAELSKKIKKSNKPRIWHESLDREIRVQQYAPNEALSIPYVSPLCAESLGGLPPMLLTTGDRERLRDETIYIAFKASQPSKYLLPKYNAGKFEKSPFKTPTNVILEIYEGMPHVFQ</sequence>
<comment type="caution">
    <text evidence="1">The sequence shown here is derived from an EMBL/GenBank/DDBJ whole genome shotgun (WGS) entry which is preliminary data.</text>
</comment>